<feature type="transmembrane region" description="Helical" evidence="1">
    <location>
        <begin position="103"/>
        <end position="129"/>
    </location>
</feature>
<gene>
    <name evidence="2" type="ORF">GW587_13605</name>
</gene>
<sequence length="244" mass="25353">MSLPDLALQIIYGRLAWALVAAAVLLALLPVALPKLIPAPRRRTIALTVAAMAALMALPGAASPAYSLILVFQYPSGLLLGCCMVSLWTRWQGKPVRFALRPGLALALTLAGLVLYLDAFGVLALGWYYGGFSAVGAPLLACAVAAACAVAIVRGRAAGSAGALLIAVMLFSLLRLPTGNLWDALLDPLLWAWAAGSAIAAFARRQSLRKLAALPPLLEPAPVFASEADAELVPVHASGVDKQL</sequence>
<keyword evidence="3" id="KW-1185">Reference proteome</keyword>
<reference evidence="3" key="2">
    <citation type="submission" date="2023-07" db="EMBL/GenBank/DDBJ databases">
        <title>Duganella aceri sp. nov., isolated from tree sap.</title>
        <authorList>
            <person name="Kim I.S."/>
        </authorList>
    </citation>
    <scope>NUCLEOTIDE SEQUENCE [LARGE SCALE GENOMIC DNA]</scope>
    <source>
        <strain evidence="3">SAP-35</strain>
    </source>
</reference>
<protein>
    <submittedName>
        <fullName evidence="2">Uncharacterized protein</fullName>
    </submittedName>
</protein>
<feature type="transmembrane region" description="Helical" evidence="1">
    <location>
        <begin position="135"/>
        <end position="153"/>
    </location>
</feature>
<proteinExistence type="predicted"/>
<comment type="caution">
    <text evidence="2">The sequence shown here is derived from an EMBL/GenBank/DDBJ whole genome shotgun (WGS) entry which is preliminary data.</text>
</comment>
<dbReference type="EMBL" id="JAADJT010000005">
    <property type="protein sequence ID" value="NGZ85289.1"/>
    <property type="molecule type" value="Genomic_DNA"/>
</dbReference>
<keyword evidence="1" id="KW-1133">Transmembrane helix</keyword>
<evidence type="ECO:0000313" key="3">
    <source>
        <dbReference type="Proteomes" id="UP000666369"/>
    </source>
</evidence>
<dbReference type="Proteomes" id="UP000666369">
    <property type="component" value="Unassembled WGS sequence"/>
</dbReference>
<name>A0ABX0FL74_9BURK</name>
<evidence type="ECO:0000256" key="1">
    <source>
        <dbReference type="SAM" id="Phobius"/>
    </source>
</evidence>
<feature type="transmembrane region" description="Helical" evidence="1">
    <location>
        <begin position="160"/>
        <end position="178"/>
    </location>
</feature>
<keyword evidence="1" id="KW-0812">Transmembrane</keyword>
<accession>A0ABX0FL74</accession>
<reference evidence="2 3" key="1">
    <citation type="submission" date="2020-01" db="EMBL/GenBank/DDBJ databases">
        <authorList>
            <person name="Lee S.D."/>
        </authorList>
    </citation>
    <scope>NUCLEOTIDE SEQUENCE [LARGE SCALE GENOMIC DNA]</scope>
    <source>
        <strain evidence="2 3">SAP-35</strain>
    </source>
</reference>
<keyword evidence="1" id="KW-0472">Membrane</keyword>
<evidence type="ECO:0000313" key="2">
    <source>
        <dbReference type="EMBL" id="NGZ85289.1"/>
    </source>
</evidence>
<feature type="transmembrane region" description="Helical" evidence="1">
    <location>
        <begin position="184"/>
        <end position="203"/>
    </location>
</feature>
<organism evidence="2 3">
    <name type="scientific">Duganella aceris</name>
    <dbReference type="NCBI Taxonomy" id="2703883"/>
    <lineage>
        <taxon>Bacteria</taxon>
        <taxon>Pseudomonadati</taxon>
        <taxon>Pseudomonadota</taxon>
        <taxon>Betaproteobacteria</taxon>
        <taxon>Burkholderiales</taxon>
        <taxon>Oxalobacteraceae</taxon>
        <taxon>Telluria group</taxon>
        <taxon>Duganella</taxon>
    </lineage>
</organism>
<feature type="transmembrane region" description="Helical" evidence="1">
    <location>
        <begin position="45"/>
        <end position="66"/>
    </location>
</feature>
<dbReference type="RefSeq" id="WP_166103650.1">
    <property type="nucleotide sequence ID" value="NZ_JAADJT010000005.1"/>
</dbReference>
<feature type="transmembrane region" description="Helical" evidence="1">
    <location>
        <begin position="12"/>
        <end position="33"/>
    </location>
</feature>
<feature type="transmembrane region" description="Helical" evidence="1">
    <location>
        <begin position="72"/>
        <end position="91"/>
    </location>
</feature>